<dbReference type="Pfam" id="PF14373">
    <property type="entry name" value="Imm_superinfect"/>
    <property type="match status" value="1"/>
</dbReference>
<sequence length="106" mass="11740">MSVFLVNLLIAVATIYFLPLTVAIKKRSPDVMKIGLFNLLFGWSVVGWVAALLWARHWNTRGLVSRAARKSRRSTVKSAMSSIVTRAKCRDSSRAAIVPCYASSNL</sequence>
<proteinExistence type="predicted"/>
<gene>
    <name evidence="2" type="ORF">AYM40_30245</name>
</gene>
<dbReference type="EMBL" id="CP014579">
    <property type="protein sequence ID" value="ANB76491.1"/>
    <property type="molecule type" value="Genomic_DNA"/>
</dbReference>
<organism evidence="2 3">
    <name type="scientific">Paraburkholderia phytofirmans OLGA172</name>
    <dbReference type="NCBI Taxonomy" id="1417228"/>
    <lineage>
        <taxon>Bacteria</taxon>
        <taxon>Pseudomonadati</taxon>
        <taxon>Pseudomonadota</taxon>
        <taxon>Betaproteobacteria</taxon>
        <taxon>Burkholderiales</taxon>
        <taxon>Burkholderiaceae</taxon>
        <taxon>Paraburkholderia</taxon>
    </lineage>
</organism>
<dbReference type="AlphaFoldDB" id="A0A160FTW8"/>
<evidence type="ECO:0000313" key="2">
    <source>
        <dbReference type="EMBL" id="ANB76491.1"/>
    </source>
</evidence>
<dbReference type="InterPro" id="IPR016410">
    <property type="entry name" value="Phage_imm"/>
</dbReference>
<reference evidence="2 3" key="1">
    <citation type="journal article" date="2016" name="Gene">
        <title>PacBio SMRT assembly of a complex multi-replicon genome reveals chlorocatechol degradative operon in a region of genome plasticity.</title>
        <authorList>
            <person name="Ricker N."/>
            <person name="Shen S.Y."/>
            <person name="Goordial J."/>
            <person name="Jin S."/>
            <person name="Fulthorpe R.R."/>
        </authorList>
    </citation>
    <scope>NUCLEOTIDE SEQUENCE [LARGE SCALE GENOMIC DNA]</scope>
    <source>
        <strain evidence="2 3">OLGA172</strain>
    </source>
</reference>
<feature type="transmembrane region" description="Helical" evidence="1">
    <location>
        <begin position="6"/>
        <end position="24"/>
    </location>
</feature>
<keyword evidence="3" id="KW-1185">Reference proteome</keyword>
<keyword evidence="1" id="KW-0472">Membrane</keyword>
<dbReference type="OrthoDB" id="9099722at2"/>
<evidence type="ECO:0000256" key="1">
    <source>
        <dbReference type="SAM" id="Phobius"/>
    </source>
</evidence>
<protein>
    <recommendedName>
        <fullName evidence="4">Superinfection immunity protein</fullName>
    </recommendedName>
</protein>
<keyword evidence="1" id="KW-1133">Transmembrane helix</keyword>
<dbReference type="Proteomes" id="UP000076852">
    <property type="component" value="Chromosome 2"/>
</dbReference>
<dbReference type="KEGG" id="buz:AYM40_30245"/>
<feature type="transmembrane region" description="Helical" evidence="1">
    <location>
        <begin position="36"/>
        <end position="55"/>
    </location>
</feature>
<name>A0A160FTW8_9BURK</name>
<accession>A0A160FTW8</accession>
<evidence type="ECO:0000313" key="3">
    <source>
        <dbReference type="Proteomes" id="UP000076852"/>
    </source>
</evidence>
<evidence type="ECO:0008006" key="4">
    <source>
        <dbReference type="Google" id="ProtNLM"/>
    </source>
</evidence>
<keyword evidence="1" id="KW-0812">Transmembrane</keyword>
<dbReference type="RefSeq" id="WP_063499714.1">
    <property type="nucleotide sequence ID" value="NZ_CP014579.1"/>
</dbReference>